<accession>A0ABQ0GGH6</accession>
<sequence length="281" mass="31394">MLDGLHGSANAKAPITGKSPHRLHLTTFSVLKWPIIQTLFPRACLTALMFCQPFLINRTIRLSQEAITEETTQAGYGLIGAYLLVYVGITVSMGQYQHRTFHTIAILRGGLISLIYHKTSALQLKNVDPASSMTLISADMERIVQGWQTMYKIWSNLTEVGIAIFLLEQQLGVACVVPVAVSLVCLFGSMFAMNFIMSRQAMWLEAIEKRILATSAMLSSIKGIKMCGLSETLLQSLQKLRVDELRISKRFRRLIIWNMVFAYVTQVFGPVLAFAVFSVRA</sequence>
<evidence type="ECO:0000313" key="10">
    <source>
        <dbReference type="Proteomes" id="UP001628179"/>
    </source>
</evidence>
<dbReference type="PANTHER" id="PTHR24223:SF269">
    <property type="entry name" value="ABC MULTIDRUG TRANSPORTER (EUROFUNG)-RELATED"/>
    <property type="match status" value="1"/>
</dbReference>
<keyword evidence="3" id="KW-0547">Nucleotide-binding</keyword>
<evidence type="ECO:0000256" key="3">
    <source>
        <dbReference type="ARBA" id="ARBA00022741"/>
    </source>
</evidence>
<reference evidence="9 10" key="1">
    <citation type="submission" date="2024-09" db="EMBL/GenBank/DDBJ databases">
        <title>Itraconazole resistance in Madurella fahalii resulting from another homologue of gene encoding cytochrome P450 14-alpha sterol demethylase (CYP51).</title>
        <authorList>
            <person name="Yoshioka I."/>
            <person name="Fahal A.H."/>
            <person name="Kaneko S."/>
            <person name="Yaguchi T."/>
        </authorList>
    </citation>
    <scope>NUCLEOTIDE SEQUENCE [LARGE SCALE GENOMIC DNA]</scope>
    <source>
        <strain evidence="9 10">IFM 68171</strain>
    </source>
</reference>
<evidence type="ECO:0000256" key="2">
    <source>
        <dbReference type="ARBA" id="ARBA00022692"/>
    </source>
</evidence>
<protein>
    <recommendedName>
        <fullName evidence="8">ABC transmembrane type-1 domain-containing protein</fullName>
    </recommendedName>
</protein>
<dbReference type="Gene3D" id="1.20.1560.10">
    <property type="entry name" value="ABC transporter type 1, transmembrane domain"/>
    <property type="match status" value="1"/>
</dbReference>
<keyword evidence="10" id="KW-1185">Reference proteome</keyword>
<keyword evidence="4" id="KW-0067">ATP-binding</keyword>
<feature type="transmembrane region" description="Helical" evidence="7">
    <location>
        <begin position="76"/>
        <end position="94"/>
    </location>
</feature>
<dbReference type="PANTHER" id="PTHR24223">
    <property type="entry name" value="ATP-BINDING CASSETTE SUB-FAMILY C"/>
    <property type="match status" value="1"/>
</dbReference>
<evidence type="ECO:0000256" key="5">
    <source>
        <dbReference type="ARBA" id="ARBA00022989"/>
    </source>
</evidence>
<feature type="domain" description="ABC transmembrane type-1" evidence="8">
    <location>
        <begin position="43"/>
        <end position="281"/>
    </location>
</feature>
<dbReference type="InterPro" id="IPR050173">
    <property type="entry name" value="ABC_transporter_C-like"/>
</dbReference>
<dbReference type="SUPFAM" id="SSF90123">
    <property type="entry name" value="ABC transporter transmembrane region"/>
    <property type="match status" value="1"/>
</dbReference>
<name>A0ABQ0GGH6_9PEZI</name>
<keyword evidence="6 7" id="KW-0472">Membrane</keyword>
<evidence type="ECO:0000259" key="8">
    <source>
        <dbReference type="PROSITE" id="PS50929"/>
    </source>
</evidence>
<evidence type="ECO:0000313" key="9">
    <source>
        <dbReference type="EMBL" id="GAB1316858.1"/>
    </source>
</evidence>
<comment type="caution">
    <text evidence="9">The sequence shown here is derived from an EMBL/GenBank/DDBJ whole genome shotgun (WGS) entry which is preliminary data.</text>
</comment>
<dbReference type="GeneID" id="98177811"/>
<keyword evidence="2 7" id="KW-0812">Transmembrane</keyword>
<dbReference type="EMBL" id="BAAFSV010000004">
    <property type="protein sequence ID" value="GAB1316858.1"/>
    <property type="molecule type" value="Genomic_DNA"/>
</dbReference>
<evidence type="ECO:0000256" key="7">
    <source>
        <dbReference type="SAM" id="Phobius"/>
    </source>
</evidence>
<evidence type="ECO:0000256" key="6">
    <source>
        <dbReference type="ARBA" id="ARBA00023136"/>
    </source>
</evidence>
<proteinExistence type="predicted"/>
<feature type="transmembrane region" description="Helical" evidence="7">
    <location>
        <begin position="255"/>
        <end position="277"/>
    </location>
</feature>
<gene>
    <name evidence="9" type="ORF">MFIFM68171_07068</name>
</gene>
<dbReference type="RefSeq" id="XP_070918589.1">
    <property type="nucleotide sequence ID" value="XM_071062488.1"/>
</dbReference>
<evidence type="ECO:0000256" key="4">
    <source>
        <dbReference type="ARBA" id="ARBA00022840"/>
    </source>
</evidence>
<evidence type="ECO:0000256" key="1">
    <source>
        <dbReference type="ARBA" id="ARBA00022448"/>
    </source>
</evidence>
<dbReference type="Proteomes" id="UP001628179">
    <property type="component" value="Unassembled WGS sequence"/>
</dbReference>
<dbReference type="InterPro" id="IPR036640">
    <property type="entry name" value="ABC1_TM_sf"/>
</dbReference>
<keyword evidence="5 7" id="KW-1133">Transmembrane helix</keyword>
<feature type="transmembrane region" description="Helical" evidence="7">
    <location>
        <begin position="171"/>
        <end position="191"/>
    </location>
</feature>
<feature type="transmembrane region" description="Helical" evidence="7">
    <location>
        <begin position="35"/>
        <end position="56"/>
    </location>
</feature>
<dbReference type="InterPro" id="IPR011527">
    <property type="entry name" value="ABC1_TM_dom"/>
</dbReference>
<organism evidence="9 10">
    <name type="scientific">Madurella fahalii</name>
    <dbReference type="NCBI Taxonomy" id="1157608"/>
    <lineage>
        <taxon>Eukaryota</taxon>
        <taxon>Fungi</taxon>
        <taxon>Dikarya</taxon>
        <taxon>Ascomycota</taxon>
        <taxon>Pezizomycotina</taxon>
        <taxon>Sordariomycetes</taxon>
        <taxon>Sordariomycetidae</taxon>
        <taxon>Sordariales</taxon>
        <taxon>Sordariales incertae sedis</taxon>
        <taxon>Madurella</taxon>
    </lineage>
</organism>
<keyword evidence="1" id="KW-0813">Transport</keyword>
<dbReference type="PROSITE" id="PS50929">
    <property type="entry name" value="ABC_TM1F"/>
    <property type="match status" value="1"/>
</dbReference>